<evidence type="ECO:0000313" key="2">
    <source>
        <dbReference type="EMBL" id="KAG9242009.1"/>
    </source>
</evidence>
<evidence type="ECO:0000256" key="1">
    <source>
        <dbReference type="SAM" id="MobiDB-lite"/>
    </source>
</evidence>
<feature type="region of interest" description="Disordered" evidence="1">
    <location>
        <begin position="193"/>
        <end position="227"/>
    </location>
</feature>
<comment type="caution">
    <text evidence="2">The sequence shown here is derived from an EMBL/GenBank/DDBJ whole genome shotgun (WGS) entry which is preliminary data.</text>
</comment>
<dbReference type="AlphaFoldDB" id="A0A9P8CCJ1"/>
<name>A0A9P8CCJ1_9HELO</name>
<protein>
    <submittedName>
        <fullName evidence="2">Uncharacterized protein</fullName>
    </submittedName>
</protein>
<dbReference type="Proteomes" id="UP000887226">
    <property type="component" value="Unassembled WGS sequence"/>
</dbReference>
<keyword evidence="3" id="KW-1185">Reference proteome</keyword>
<organism evidence="2 3">
    <name type="scientific">Calycina marina</name>
    <dbReference type="NCBI Taxonomy" id="1763456"/>
    <lineage>
        <taxon>Eukaryota</taxon>
        <taxon>Fungi</taxon>
        <taxon>Dikarya</taxon>
        <taxon>Ascomycota</taxon>
        <taxon>Pezizomycotina</taxon>
        <taxon>Leotiomycetes</taxon>
        <taxon>Helotiales</taxon>
        <taxon>Pezizellaceae</taxon>
        <taxon>Calycina</taxon>
    </lineage>
</organism>
<gene>
    <name evidence="2" type="ORF">BJ878DRAFT_482405</name>
</gene>
<sequence length="227" mass="25469">MSPHTIAQINDSTLFSTISFETVWLDRPSSYHIELVYRQNNFAKEANNFCRMGSLSSRSLIDIPSTRKRALLNYATLNSHGLDQYPLSPTLAQKKPRFQNLQRQALSLPATHTAIDSSEDQTIVVDIGRLSPASPTLSQEGKPTNGRRAWFWQFFTVVELDTTYASKSGKQSNDAKYTCNVKAGCTFSRLASKVHDSPTPFHRHSKKEHGVTEDNGPHIQQTEGEDN</sequence>
<dbReference type="EMBL" id="MU254124">
    <property type="protein sequence ID" value="KAG9242009.1"/>
    <property type="molecule type" value="Genomic_DNA"/>
</dbReference>
<evidence type="ECO:0000313" key="3">
    <source>
        <dbReference type="Proteomes" id="UP000887226"/>
    </source>
</evidence>
<dbReference type="OrthoDB" id="4837779at2759"/>
<reference evidence="2" key="1">
    <citation type="journal article" date="2021" name="IMA Fungus">
        <title>Genomic characterization of three marine fungi, including Emericellopsis atlantica sp. nov. with signatures of a generalist lifestyle and marine biomass degradation.</title>
        <authorList>
            <person name="Hagestad O.C."/>
            <person name="Hou L."/>
            <person name="Andersen J.H."/>
            <person name="Hansen E.H."/>
            <person name="Altermark B."/>
            <person name="Li C."/>
            <person name="Kuhnert E."/>
            <person name="Cox R.J."/>
            <person name="Crous P.W."/>
            <person name="Spatafora J.W."/>
            <person name="Lail K."/>
            <person name="Amirebrahimi M."/>
            <person name="Lipzen A."/>
            <person name="Pangilinan J."/>
            <person name="Andreopoulos W."/>
            <person name="Hayes R.D."/>
            <person name="Ng V."/>
            <person name="Grigoriev I.V."/>
            <person name="Jackson S.A."/>
            <person name="Sutton T.D.S."/>
            <person name="Dobson A.D.W."/>
            <person name="Rama T."/>
        </authorList>
    </citation>
    <scope>NUCLEOTIDE SEQUENCE</scope>
    <source>
        <strain evidence="2">TRa3180A</strain>
    </source>
</reference>
<accession>A0A9P8CCJ1</accession>
<feature type="compositionally biased region" description="Polar residues" evidence="1">
    <location>
        <begin position="218"/>
        <end position="227"/>
    </location>
</feature>
<proteinExistence type="predicted"/>